<name>A0A0A9F6W6_ARUDO</name>
<reference evidence="1" key="2">
    <citation type="journal article" date="2015" name="Data Brief">
        <title>Shoot transcriptome of the giant reed, Arundo donax.</title>
        <authorList>
            <person name="Barrero R.A."/>
            <person name="Guerrero F.D."/>
            <person name="Moolhuijzen P."/>
            <person name="Goolsby J.A."/>
            <person name="Tidwell J."/>
            <person name="Bellgard S.E."/>
            <person name="Bellgard M.I."/>
        </authorList>
    </citation>
    <scope>NUCLEOTIDE SEQUENCE</scope>
    <source>
        <tissue evidence="1">Shoot tissue taken approximately 20 cm above the soil surface</tissue>
    </source>
</reference>
<reference evidence="1" key="1">
    <citation type="submission" date="2014-09" db="EMBL/GenBank/DDBJ databases">
        <authorList>
            <person name="Magalhaes I.L.F."/>
            <person name="Oliveira U."/>
            <person name="Santos F.R."/>
            <person name="Vidigal T.H.D.A."/>
            <person name="Brescovit A.D."/>
            <person name="Santos A.J."/>
        </authorList>
    </citation>
    <scope>NUCLEOTIDE SEQUENCE</scope>
    <source>
        <tissue evidence="1">Shoot tissue taken approximately 20 cm above the soil surface</tissue>
    </source>
</reference>
<protein>
    <submittedName>
        <fullName evidence="1">Uncharacterized protein</fullName>
    </submittedName>
</protein>
<proteinExistence type="predicted"/>
<dbReference type="AlphaFoldDB" id="A0A0A9F6W6"/>
<accession>A0A0A9F6W6</accession>
<organism evidence="1">
    <name type="scientific">Arundo donax</name>
    <name type="common">Giant reed</name>
    <name type="synonym">Donax arundinaceus</name>
    <dbReference type="NCBI Taxonomy" id="35708"/>
    <lineage>
        <taxon>Eukaryota</taxon>
        <taxon>Viridiplantae</taxon>
        <taxon>Streptophyta</taxon>
        <taxon>Embryophyta</taxon>
        <taxon>Tracheophyta</taxon>
        <taxon>Spermatophyta</taxon>
        <taxon>Magnoliopsida</taxon>
        <taxon>Liliopsida</taxon>
        <taxon>Poales</taxon>
        <taxon>Poaceae</taxon>
        <taxon>PACMAD clade</taxon>
        <taxon>Arundinoideae</taxon>
        <taxon>Arundineae</taxon>
        <taxon>Arundo</taxon>
    </lineage>
</organism>
<dbReference type="EMBL" id="GBRH01189126">
    <property type="protein sequence ID" value="JAE08770.1"/>
    <property type="molecule type" value="Transcribed_RNA"/>
</dbReference>
<sequence>MLLLIYTVHLQMAIYPNQLSFANVSSLKIYVYT</sequence>
<evidence type="ECO:0000313" key="1">
    <source>
        <dbReference type="EMBL" id="JAE08770.1"/>
    </source>
</evidence>